<gene>
    <name evidence="1" type="ORF">N658DRAFT_363569</name>
</gene>
<organism evidence="1 2">
    <name type="scientific">Parathielavia hyrcaniae</name>
    <dbReference type="NCBI Taxonomy" id="113614"/>
    <lineage>
        <taxon>Eukaryota</taxon>
        <taxon>Fungi</taxon>
        <taxon>Dikarya</taxon>
        <taxon>Ascomycota</taxon>
        <taxon>Pezizomycotina</taxon>
        <taxon>Sordariomycetes</taxon>
        <taxon>Sordariomycetidae</taxon>
        <taxon>Sordariales</taxon>
        <taxon>Chaetomiaceae</taxon>
        <taxon>Parathielavia</taxon>
    </lineage>
</organism>
<protein>
    <submittedName>
        <fullName evidence="1">Uncharacterized protein</fullName>
    </submittedName>
</protein>
<dbReference type="AlphaFoldDB" id="A0AAN6SXE9"/>
<name>A0AAN6SXE9_9PEZI</name>
<sequence length="96" mass="10675">MPSPALYRAAATILLISRKGTYLSGRKGTYLNGRKGTYLSGRKGTYLSGRKGTYHLPTSLVAHKMPWPSRHGVIDNPVLYQNCGMPNVWLTQVMHD</sequence>
<evidence type="ECO:0000313" key="1">
    <source>
        <dbReference type="EMBL" id="KAK4096359.1"/>
    </source>
</evidence>
<reference evidence="1" key="1">
    <citation type="journal article" date="2023" name="Mol. Phylogenet. Evol.">
        <title>Genome-scale phylogeny and comparative genomics of the fungal order Sordariales.</title>
        <authorList>
            <person name="Hensen N."/>
            <person name="Bonometti L."/>
            <person name="Westerberg I."/>
            <person name="Brannstrom I.O."/>
            <person name="Guillou S."/>
            <person name="Cros-Aarteil S."/>
            <person name="Calhoun S."/>
            <person name="Haridas S."/>
            <person name="Kuo A."/>
            <person name="Mondo S."/>
            <person name="Pangilinan J."/>
            <person name="Riley R."/>
            <person name="LaButti K."/>
            <person name="Andreopoulos B."/>
            <person name="Lipzen A."/>
            <person name="Chen C."/>
            <person name="Yan M."/>
            <person name="Daum C."/>
            <person name="Ng V."/>
            <person name="Clum A."/>
            <person name="Steindorff A."/>
            <person name="Ohm R.A."/>
            <person name="Martin F."/>
            <person name="Silar P."/>
            <person name="Natvig D.O."/>
            <person name="Lalanne C."/>
            <person name="Gautier V."/>
            <person name="Ament-Velasquez S.L."/>
            <person name="Kruys A."/>
            <person name="Hutchinson M.I."/>
            <person name="Powell A.J."/>
            <person name="Barry K."/>
            <person name="Miller A.N."/>
            <person name="Grigoriev I.V."/>
            <person name="Debuchy R."/>
            <person name="Gladieux P."/>
            <person name="Hiltunen Thoren M."/>
            <person name="Johannesson H."/>
        </authorList>
    </citation>
    <scope>NUCLEOTIDE SEQUENCE</scope>
    <source>
        <strain evidence="1">CBS 757.83</strain>
    </source>
</reference>
<accession>A0AAN6SXE9</accession>
<dbReference type="EMBL" id="MU863718">
    <property type="protein sequence ID" value="KAK4096359.1"/>
    <property type="molecule type" value="Genomic_DNA"/>
</dbReference>
<dbReference type="Proteomes" id="UP001305647">
    <property type="component" value="Unassembled WGS sequence"/>
</dbReference>
<evidence type="ECO:0000313" key="2">
    <source>
        <dbReference type="Proteomes" id="UP001305647"/>
    </source>
</evidence>
<keyword evidence="2" id="KW-1185">Reference proteome</keyword>
<reference evidence="1" key="2">
    <citation type="submission" date="2023-05" db="EMBL/GenBank/DDBJ databases">
        <authorList>
            <consortium name="Lawrence Berkeley National Laboratory"/>
            <person name="Steindorff A."/>
            <person name="Hensen N."/>
            <person name="Bonometti L."/>
            <person name="Westerberg I."/>
            <person name="Brannstrom I.O."/>
            <person name="Guillou S."/>
            <person name="Cros-Aarteil S."/>
            <person name="Calhoun S."/>
            <person name="Haridas S."/>
            <person name="Kuo A."/>
            <person name="Mondo S."/>
            <person name="Pangilinan J."/>
            <person name="Riley R."/>
            <person name="Labutti K."/>
            <person name="Andreopoulos B."/>
            <person name="Lipzen A."/>
            <person name="Chen C."/>
            <person name="Yanf M."/>
            <person name="Daum C."/>
            <person name="Ng V."/>
            <person name="Clum A."/>
            <person name="Ohm R."/>
            <person name="Martin F."/>
            <person name="Silar P."/>
            <person name="Natvig D."/>
            <person name="Lalanne C."/>
            <person name="Gautier V."/>
            <person name="Ament-Velasquez S.L."/>
            <person name="Kruys A."/>
            <person name="Hutchinson M.I."/>
            <person name="Powell A.J."/>
            <person name="Barry K."/>
            <person name="Miller A.N."/>
            <person name="Grigoriev I.V."/>
            <person name="Debuchy R."/>
            <person name="Gladieux P."/>
            <person name="Thoren M.H."/>
            <person name="Johannesson H."/>
        </authorList>
    </citation>
    <scope>NUCLEOTIDE SEQUENCE</scope>
    <source>
        <strain evidence="1">CBS 757.83</strain>
    </source>
</reference>
<proteinExistence type="predicted"/>
<comment type="caution">
    <text evidence="1">The sequence shown here is derived from an EMBL/GenBank/DDBJ whole genome shotgun (WGS) entry which is preliminary data.</text>
</comment>